<evidence type="ECO:0000313" key="8">
    <source>
        <dbReference type="Proteomes" id="UP000315677"/>
    </source>
</evidence>
<feature type="domain" description="ABC transmembrane type-1" evidence="6">
    <location>
        <begin position="99"/>
        <end position="308"/>
    </location>
</feature>
<evidence type="ECO:0000256" key="2">
    <source>
        <dbReference type="ARBA" id="ARBA00022692"/>
    </source>
</evidence>
<dbReference type="OrthoDB" id="9778910at2"/>
<name>A0A543DP83_9PSEU</name>
<dbReference type="PANTHER" id="PTHR43376:SF1">
    <property type="entry name" value="OLIGOPEPTIDE TRANSPORT SYSTEM PERMEASE PROTEIN"/>
    <property type="match status" value="1"/>
</dbReference>
<evidence type="ECO:0000256" key="5">
    <source>
        <dbReference type="RuleBase" id="RU363032"/>
    </source>
</evidence>
<comment type="subcellular location">
    <subcellularLocation>
        <location evidence="5">Cell membrane</location>
        <topology evidence="5">Multi-pass membrane protein</topology>
    </subcellularLocation>
    <subcellularLocation>
        <location evidence="1">Membrane</location>
        <topology evidence="1">Multi-pass membrane protein</topology>
    </subcellularLocation>
</comment>
<proteinExistence type="inferred from homology"/>
<dbReference type="GO" id="GO:0005886">
    <property type="term" value="C:plasma membrane"/>
    <property type="evidence" value="ECO:0007669"/>
    <property type="project" value="UniProtKB-SubCell"/>
</dbReference>
<feature type="transmembrane region" description="Helical" evidence="5">
    <location>
        <begin position="134"/>
        <end position="159"/>
    </location>
</feature>
<keyword evidence="2 5" id="KW-0812">Transmembrane</keyword>
<reference evidence="7 8" key="1">
    <citation type="submission" date="2019-06" db="EMBL/GenBank/DDBJ databases">
        <title>Sequencing the genomes of 1000 actinobacteria strains.</title>
        <authorList>
            <person name="Klenk H.-P."/>
        </authorList>
    </citation>
    <scope>NUCLEOTIDE SEQUENCE [LARGE SCALE GENOMIC DNA]</scope>
    <source>
        <strain evidence="7 8">DSM 45301</strain>
    </source>
</reference>
<dbReference type="SUPFAM" id="SSF161098">
    <property type="entry name" value="MetI-like"/>
    <property type="match status" value="1"/>
</dbReference>
<evidence type="ECO:0000256" key="3">
    <source>
        <dbReference type="ARBA" id="ARBA00022989"/>
    </source>
</evidence>
<evidence type="ECO:0000313" key="7">
    <source>
        <dbReference type="EMBL" id="TQM11118.1"/>
    </source>
</evidence>
<organism evidence="7 8">
    <name type="scientific">Pseudonocardia kunmingensis</name>
    <dbReference type="NCBI Taxonomy" id="630975"/>
    <lineage>
        <taxon>Bacteria</taxon>
        <taxon>Bacillati</taxon>
        <taxon>Actinomycetota</taxon>
        <taxon>Actinomycetes</taxon>
        <taxon>Pseudonocardiales</taxon>
        <taxon>Pseudonocardiaceae</taxon>
        <taxon>Pseudonocardia</taxon>
    </lineage>
</organism>
<feature type="transmembrane region" description="Helical" evidence="5">
    <location>
        <begin position="190"/>
        <end position="209"/>
    </location>
</feature>
<keyword evidence="5" id="KW-0813">Transport</keyword>
<dbReference type="PROSITE" id="PS50928">
    <property type="entry name" value="ABC_TM1"/>
    <property type="match status" value="1"/>
</dbReference>
<evidence type="ECO:0000259" key="6">
    <source>
        <dbReference type="PROSITE" id="PS50928"/>
    </source>
</evidence>
<feature type="transmembrane region" description="Helical" evidence="5">
    <location>
        <begin position="99"/>
        <end position="122"/>
    </location>
</feature>
<dbReference type="GO" id="GO:0055085">
    <property type="term" value="P:transmembrane transport"/>
    <property type="evidence" value="ECO:0007669"/>
    <property type="project" value="InterPro"/>
</dbReference>
<evidence type="ECO:0000256" key="4">
    <source>
        <dbReference type="ARBA" id="ARBA00023136"/>
    </source>
</evidence>
<dbReference type="AlphaFoldDB" id="A0A543DP83"/>
<dbReference type="CDD" id="cd06261">
    <property type="entry name" value="TM_PBP2"/>
    <property type="match status" value="1"/>
</dbReference>
<dbReference type="InterPro" id="IPR035906">
    <property type="entry name" value="MetI-like_sf"/>
</dbReference>
<accession>A0A543DP83</accession>
<dbReference type="InterPro" id="IPR000515">
    <property type="entry name" value="MetI-like"/>
</dbReference>
<feature type="transmembrane region" description="Helical" evidence="5">
    <location>
        <begin position="289"/>
        <end position="312"/>
    </location>
</feature>
<dbReference type="PANTHER" id="PTHR43376">
    <property type="entry name" value="OLIGOPEPTIDE TRANSPORT SYSTEM PERMEASE PROTEIN"/>
    <property type="match status" value="1"/>
</dbReference>
<gene>
    <name evidence="7" type="ORF">FB558_3664</name>
</gene>
<keyword evidence="3 5" id="KW-1133">Transmembrane helix</keyword>
<protein>
    <submittedName>
        <fullName evidence="7">Peptide/nickel transport system permease protein</fullName>
    </submittedName>
</protein>
<dbReference type="Pfam" id="PF00528">
    <property type="entry name" value="BPD_transp_1"/>
    <property type="match status" value="1"/>
</dbReference>
<comment type="similarity">
    <text evidence="5">Belongs to the binding-protein-dependent transport system permease family.</text>
</comment>
<comment type="caution">
    <text evidence="7">The sequence shown here is derived from an EMBL/GenBank/DDBJ whole genome shotgun (WGS) entry which is preliminary data.</text>
</comment>
<dbReference type="Gene3D" id="1.10.3720.10">
    <property type="entry name" value="MetI-like"/>
    <property type="match status" value="1"/>
</dbReference>
<sequence length="326" mass="35000">MARHAFRAGLQYAAVLFVAVCLNFALPRLAPGSAVDYLFPPEQTGALTPEERAQVLDQFGLDEPIPVQFGDYLAGLARGDLMYSVRYGTPVLDLLLERLGWTLLLVGCAVVIATAIGILLGFRSAWRRGTAGDAGVLAGAMFVDSMPPFFVGMLMILLFSVQLGWFPTFGAQPISDVEGLAFLAEVGERLTLPLATLVLASIGPVYLVARSALVTELQEDYVLMAAAKGLDARRIRHHAQRNALLPVSTITLISLGTLVGGAAVVETVFSYPGLGRLIYESVLARDYPVLQGAFLLLATGVILANFVNDLLYPLLDPRVRRSTVPA</sequence>
<feature type="transmembrane region" description="Helical" evidence="5">
    <location>
        <begin position="243"/>
        <end position="269"/>
    </location>
</feature>
<feature type="transmembrane region" description="Helical" evidence="5">
    <location>
        <begin position="12"/>
        <end position="30"/>
    </location>
</feature>
<dbReference type="RefSeq" id="WP_142054997.1">
    <property type="nucleotide sequence ID" value="NZ_VFPA01000002.1"/>
</dbReference>
<keyword evidence="8" id="KW-1185">Reference proteome</keyword>
<dbReference type="Proteomes" id="UP000315677">
    <property type="component" value="Unassembled WGS sequence"/>
</dbReference>
<dbReference type="EMBL" id="VFPA01000002">
    <property type="protein sequence ID" value="TQM11118.1"/>
    <property type="molecule type" value="Genomic_DNA"/>
</dbReference>
<evidence type="ECO:0000256" key="1">
    <source>
        <dbReference type="ARBA" id="ARBA00004141"/>
    </source>
</evidence>
<keyword evidence="4 5" id="KW-0472">Membrane</keyword>